<gene>
    <name evidence="2" type="ORF">V8G54_031210</name>
</gene>
<organism evidence="2 3">
    <name type="scientific">Vigna mungo</name>
    <name type="common">Black gram</name>
    <name type="synonym">Phaseolus mungo</name>
    <dbReference type="NCBI Taxonomy" id="3915"/>
    <lineage>
        <taxon>Eukaryota</taxon>
        <taxon>Viridiplantae</taxon>
        <taxon>Streptophyta</taxon>
        <taxon>Embryophyta</taxon>
        <taxon>Tracheophyta</taxon>
        <taxon>Spermatophyta</taxon>
        <taxon>Magnoliopsida</taxon>
        <taxon>eudicotyledons</taxon>
        <taxon>Gunneridae</taxon>
        <taxon>Pentapetalae</taxon>
        <taxon>rosids</taxon>
        <taxon>fabids</taxon>
        <taxon>Fabales</taxon>
        <taxon>Fabaceae</taxon>
        <taxon>Papilionoideae</taxon>
        <taxon>50 kb inversion clade</taxon>
        <taxon>NPAAA clade</taxon>
        <taxon>indigoferoid/millettioid clade</taxon>
        <taxon>Phaseoleae</taxon>
        <taxon>Vigna</taxon>
    </lineage>
</organism>
<accession>A0AAQ3MYE5</accession>
<evidence type="ECO:0000313" key="2">
    <source>
        <dbReference type="EMBL" id="WVY99059.1"/>
    </source>
</evidence>
<keyword evidence="3" id="KW-1185">Reference proteome</keyword>
<sequence length="468" mass="53059">MKLLSNFEATHSNMMNRDPVPHLDACLSELLQEEQRITTHAVMEQHINSIAPVIDCPQKFYYCKQQGHIITACPTPSANTFTANTFTPDDYVIAPPSSSLSLMPHYLESSQTMEEFKPGFVYERHRPHHGTLHDDAPTLDPNPPPGSCFVYSTSLSAMEHERWKKAIQEELQAVHENHTWDIVSCPSTVKHIGSKWVFFIKLRFDGSLDDYHSNNHCSSCFSILAIASNECEEFFLHGDLKEEICMKLPSDMVTSSSNVCKLRRSLYGLKQAPWAWLENSPLVYVDDLIIKGTNHDLIKKLHIELHATFRMKDLGQLTYFPTLYQCLVGSLIYLTITLPRIFPVCLDTRRSTTDWRIFLGGALISCKCKKQDRVSKSSTEAKYCSMSFACVEVLGFSQPTSTPIHANNTSIIQIVANPVFHEHTKYIEIDCHYIQEALTDPVISLPYISIDLQFLVGKLLLVDLPTSI</sequence>
<evidence type="ECO:0000313" key="3">
    <source>
        <dbReference type="Proteomes" id="UP001374535"/>
    </source>
</evidence>
<dbReference type="PANTHER" id="PTHR11439:SF497">
    <property type="entry name" value="CYSTEINE-RICH RLK (RECEPTOR-LIKE PROTEIN KINASE) 8"/>
    <property type="match status" value="1"/>
</dbReference>
<dbReference type="CDD" id="cd09272">
    <property type="entry name" value="RNase_HI_RT_Ty1"/>
    <property type="match status" value="1"/>
</dbReference>
<dbReference type="EMBL" id="CP144692">
    <property type="protein sequence ID" value="WVY99059.1"/>
    <property type="molecule type" value="Genomic_DNA"/>
</dbReference>
<protein>
    <recommendedName>
        <fullName evidence="1">Reverse transcriptase Ty1/copia-type domain-containing protein</fullName>
    </recommendedName>
</protein>
<dbReference type="InterPro" id="IPR043502">
    <property type="entry name" value="DNA/RNA_pol_sf"/>
</dbReference>
<dbReference type="SUPFAM" id="SSF56672">
    <property type="entry name" value="DNA/RNA polymerases"/>
    <property type="match status" value="1"/>
</dbReference>
<dbReference type="PANTHER" id="PTHR11439">
    <property type="entry name" value="GAG-POL-RELATED RETROTRANSPOSON"/>
    <property type="match status" value="1"/>
</dbReference>
<proteinExistence type="predicted"/>
<dbReference type="Pfam" id="PF07727">
    <property type="entry name" value="RVT_2"/>
    <property type="match status" value="1"/>
</dbReference>
<evidence type="ECO:0000259" key="1">
    <source>
        <dbReference type="Pfam" id="PF07727"/>
    </source>
</evidence>
<reference evidence="2 3" key="1">
    <citation type="journal article" date="2023" name="Life. Sci Alliance">
        <title>Evolutionary insights into 3D genome organization and epigenetic landscape of Vigna mungo.</title>
        <authorList>
            <person name="Junaid A."/>
            <person name="Singh B."/>
            <person name="Bhatia S."/>
        </authorList>
    </citation>
    <scope>NUCLEOTIDE SEQUENCE [LARGE SCALE GENOMIC DNA]</scope>
    <source>
        <strain evidence="2">Urdbean</strain>
    </source>
</reference>
<feature type="domain" description="Reverse transcriptase Ty1/copia-type" evidence="1">
    <location>
        <begin position="232"/>
        <end position="277"/>
    </location>
</feature>
<dbReference type="AlphaFoldDB" id="A0AAQ3MYE5"/>
<dbReference type="Proteomes" id="UP001374535">
    <property type="component" value="Chromosome 9"/>
</dbReference>
<name>A0AAQ3MYE5_VIGMU</name>
<dbReference type="InterPro" id="IPR013103">
    <property type="entry name" value="RVT_2"/>
</dbReference>